<dbReference type="STRING" id="568899.SAMN05192534_10355"/>
<organism evidence="1 2">
    <name type="scientific">Alteribacillus persepolensis</name>
    <dbReference type="NCBI Taxonomy" id="568899"/>
    <lineage>
        <taxon>Bacteria</taxon>
        <taxon>Bacillati</taxon>
        <taxon>Bacillota</taxon>
        <taxon>Bacilli</taxon>
        <taxon>Bacillales</taxon>
        <taxon>Bacillaceae</taxon>
        <taxon>Alteribacillus</taxon>
    </lineage>
</organism>
<reference evidence="1 2" key="1">
    <citation type="submission" date="2016-10" db="EMBL/GenBank/DDBJ databases">
        <authorList>
            <person name="de Groot N.N."/>
        </authorList>
    </citation>
    <scope>NUCLEOTIDE SEQUENCE [LARGE SCALE GENOMIC DNA]</scope>
    <source>
        <strain evidence="1 2">DSM 21632</strain>
    </source>
</reference>
<name>A0A1G8AX09_9BACI</name>
<dbReference type="EMBL" id="FNDK01000003">
    <property type="protein sequence ID" value="SDH25519.1"/>
    <property type="molecule type" value="Genomic_DNA"/>
</dbReference>
<accession>A0A1G8AX09</accession>
<dbReference type="AlphaFoldDB" id="A0A1G8AX09"/>
<dbReference type="Proteomes" id="UP000199163">
    <property type="component" value="Unassembled WGS sequence"/>
</dbReference>
<keyword evidence="2" id="KW-1185">Reference proteome</keyword>
<sequence length="41" mass="4739">MMGCDVTHLKGSKIKNENDRFQRIGHSRFALWTGKDSTLFL</sequence>
<protein>
    <submittedName>
        <fullName evidence="1">Uncharacterized protein</fullName>
    </submittedName>
</protein>
<gene>
    <name evidence="1" type="ORF">SAMN05192534_10355</name>
</gene>
<evidence type="ECO:0000313" key="1">
    <source>
        <dbReference type="EMBL" id="SDH25519.1"/>
    </source>
</evidence>
<evidence type="ECO:0000313" key="2">
    <source>
        <dbReference type="Proteomes" id="UP000199163"/>
    </source>
</evidence>
<proteinExistence type="predicted"/>